<accession>A0A4C1SZR4</accession>
<reference evidence="1 2" key="1">
    <citation type="journal article" date="2019" name="Commun. Biol.">
        <title>The bagworm genome reveals a unique fibroin gene that provides high tensile strength.</title>
        <authorList>
            <person name="Kono N."/>
            <person name="Nakamura H."/>
            <person name="Ohtoshi R."/>
            <person name="Tomita M."/>
            <person name="Numata K."/>
            <person name="Arakawa K."/>
        </authorList>
    </citation>
    <scope>NUCLEOTIDE SEQUENCE [LARGE SCALE GENOMIC DNA]</scope>
</reference>
<dbReference type="EMBL" id="BGZK01000026">
    <property type="protein sequence ID" value="GBP07374.1"/>
    <property type="molecule type" value="Genomic_DNA"/>
</dbReference>
<evidence type="ECO:0000313" key="1">
    <source>
        <dbReference type="EMBL" id="GBP07374.1"/>
    </source>
</evidence>
<dbReference type="AlphaFoldDB" id="A0A4C1SZR4"/>
<protein>
    <submittedName>
        <fullName evidence="1">Uncharacterized protein</fullName>
    </submittedName>
</protein>
<sequence>MRCRRLCRLNDHTNIACPCFVRTVYTSLYHIRSLANIAPPRIKRMTCDISNSNRSAAAPAVTCTRPQQRCAVRIFGFGCMRKSVNERTSFPAPPRPVLVFVTR</sequence>
<comment type="caution">
    <text evidence="1">The sequence shown here is derived from an EMBL/GenBank/DDBJ whole genome shotgun (WGS) entry which is preliminary data.</text>
</comment>
<gene>
    <name evidence="1" type="ORF">EVAR_4755_1</name>
</gene>
<name>A0A4C1SZR4_EUMVA</name>
<organism evidence="1 2">
    <name type="scientific">Eumeta variegata</name>
    <name type="common">Bagworm moth</name>
    <name type="synonym">Eumeta japonica</name>
    <dbReference type="NCBI Taxonomy" id="151549"/>
    <lineage>
        <taxon>Eukaryota</taxon>
        <taxon>Metazoa</taxon>
        <taxon>Ecdysozoa</taxon>
        <taxon>Arthropoda</taxon>
        <taxon>Hexapoda</taxon>
        <taxon>Insecta</taxon>
        <taxon>Pterygota</taxon>
        <taxon>Neoptera</taxon>
        <taxon>Endopterygota</taxon>
        <taxon>Lepidoptera</taxon>
        <taxon>Glossata</taxon>
        <taxon>Ditrysia</taxon>
        <taxon>Tineoidea</taxon>
        <taxon>Psychidae</taxon>
        <taxon>Oiketicinae</taxon>
        <taxon>Eumeta</taxon>
    </lineage>
</organism>
<dbReference type="Proteomes" id="UP000299102">
    <property type="component" value="Unassembled WGS sequence"/>
</dbReference>
<keyword evidence="2" id="KW-1185">Reference proteome</keyword>
<proteinExistence type="predicted"/>
<evidence type="ECO:0000313" key="2">
    <source>
        <dbReference type="Proteomes" id="UP000299102"/>
    </source>
</evidence>